<feature type="chain" id="PRO_5022060588" description="PepSY-like beta-lactamase-inhibitor" evidence="1">
    <location>
        <begin position="22"/>
        <end position="101"/>
    </location>
</feature>
<dbReference type="EMBL" id="VLLG01000002">
    <property type="protein sequence ID" value="TWI92115.1"/>
    <property type="molecule type" value="Genomic_DNA"/>
</dbReference>
<dbReference type="OrthoDB" id="894202at2"/>
<evidence type="ECO:0000313" key="3">
    <source>
        <dbReference type="Proteomes" id="UP000316778"/>
    </source>
</evidence>
<keyword evidence="3" id="KW-1185">Reference proteome</keyword>
<evidence type="ECO:0000313" key="2">
    <source>
        <dbReference type="EMBL" id="TWI92115.1"/>
    </source>
</evidence>
<dbReference type="RefSeq" id="WP_145711369.1">
    <property type="nucleotide sequence ID" value="NZ_BAAAFY010000001.1"/>
</dbReference>
<dbReference type="Gene3D" id="3.10.450.360">
    <property type="match status" value="1"/>
</dbReference>
<dbReference type="SUPFAM" id="SSF160574">
    <property type="entry name" value="BT0923-like"/>
    <property type="match status" value="1"/>
</dbReference>
<gene>
    <name evidence="2" type="ORF">LX66_1498</name>
</gene>
<dbReference type="Proteomes" id="UP000316778">
    <property type="component" value="Unassembled WGS sequence"/>
</dbReference>
<protein>
    <recommendedName>
        <fullName evidence="4">PepSY-like beta-lactamase-inhibitor</fullName>
    </recommendedName>
</protein>
<evidence type="ECO:0000256" key="1">
    <source>
        <dbReference type="SAM" id="SignalP"/>
    </source>
</evidence>
<organism evidence="2 3">
    <name type="scientific">Chitinophaga japonensis</name>
    <name type="common">Flexibacter japonensis</name>
    <dbReference type="NCBI Taxonomy" id="104662"/>
    <lineage>
        <taxon>Bacteria</taxon>
        <taxon>Pseudomonadati</taxon>
        <taxon>Bacteroidota</taxon>
        <taxon>Chitinophagia</taxon>
        <taxon>Chitinophagales</taxon>
        <taxon>Chitinophagaceae</taxon>
        <taxon>Chitinophaga</taxon>
    </lineage>
</organism>
<sequence>MKKIVLSLMVLALAGVVTVNANSNQQDVAIVQQQDEKVPVKVEELPDAVKTALAADDYKEWMPEKAFHVKPASGNEYFEVELKKGEESKTVKLDKDGKVVA</sequence>
<accession>A0A562TF51</accession>
<feature type="signal peptide" evidence="1">
    <location>
        <begin position="1"/>
        <end position="21"/>
    </location>
</feature>
<keyword evidence="1" id="KW-0732">Signal</keyword>
<reference evidence="2 3" key="1">
    <citation type="journal article" date="2013" name="Stand. Genomic Sci.">
        <title>Genomic Encyclopedia of Type Strains, Phase I: The one thousand microbial genomes (KMG-I) project.</title>
        <authorList>
            <person name="Kyrpides N.C."/>
            <person name="Woyke T."/>
            <person name="Eisen J.A."/>
            <person name="Garrity G."/>
            <person name="Lilburn T.G."/>
            <person name="Beck B.J."/>
            <person name="Whitman W.B."/>
            <person name="Hugenholtz P."/>
            <person name="Klenk H.P."/>
        </authorList>
    </citation>
    <scope>NUCLEOTIDE SEQUENCE [LARGE SCALE GENOMIC DNA]</scope>
    <source>
        <strain evidence="2 3">DSM 13484</strain>
    </source>
</reference>
<proteinExistence type="predicted"/>
<evidence type="ECO:0008006" key="4">
    <source>
        <dbReference type="Google" id="ProtNLM"/>
    </source>
</evidence>
<comment type="caution">
    <text evidence="2">The sequence shown here is derived from an EMBL/GenBank/DDBJ whole genome shotgun (WGS) entry which is preliminary data.</text>
</comment>
<dbReference type="AlphaFoldDB" id="A0A562TF51"/>
<name>A0A562TF51_CHIJA</name>